<dbReference type="WBParaSite" id="jg2993.1">
    <property type="protein sequence ID" value="jg2993.1"/>
    <property type="gene ID" value="jg2993"/>
</dbReference>
<evidence type="ECO:0000256" key="3">
    <source>
        <dbReference type="ARBA" id="ARBA00022884"/>
    </source>
</evidence>
<feature type="compositionally biased region" description="Basic and acidic residues" evidence="5">
    <location>
        <begin position="163"/>
        <end position="176"/>
    </location>
</feature>
<dbReference type="AlphaFoldDB" id="A0A915E9K4"/>
<name>A0A915E9K4_9BILA</name>
<feature type="compositionally biased region" description="Basic residues" evidence="5">
    <location>
        <begin position="126"/>
        <end position="144"/>
    </location>
</feature>
<feature type="compositionally biased region" description="Basic and acidic residues" evidence="5">
    <location>
        <begin position="20"/>
        <end position="32"/>
    </location>
</feature>
<feature type="domain" description="RRM" evidence="6">
    <location>
        <begin position="299"/>
        <end position="376"/>
    </location>
</feature>
<dbReference type="SUPFAM" id="SSF54928">
    <property type="entry name" value="RNA-binding domain, RBD"/>
    <property type="match status" value="2"/>
</dbReference>
<evidence type="ECO:0000256" key="1">
    <source>
        <dbReference type="ARBA" id="ARBA00022553"/>
    </source>
</evidence>
<evidence type="ECO:0000313" key="8">
    <source>
        <dbReference type="WBParaSite" id="jg2993.1"/>
    </source>
</evidence>
<accession>A0A915E9K4</accession>
<feature type="compositionally biased region" description="Basic residues" evidence="5">
    <location>
        <begin position="75"/>
        <end position="108"/>
    </location>
</feature>
<proteinExistence type="predicted"/>
<dbReference type="InterPro" id="IPR012677">
    <property type="entry name" value="Nucleotide-bd_a/b_plait_sf"/>
</dbReference>
<evidence type="ECO:0000256" key="4">
    <source>
        <dbReference type="PROSITE-ProRule" id="PRU00176"/>
    </source>
</evidence>
<evidence type="ECO:0000256" key="2">
    <source>
        <dbReference type="ARBA" id="ARBA00022737"/>
    </source>
</evidence>
<organism evidence="7 8">
    <name type="scientific">Ditylenchus dipsaci</name>
    <dbReference type="NCBI Taxonomy" id="166011"/>
    <lineage>
        <taxon>Eukaryota</taxon>
        <taxon>Metazoa</taxon>
        <taxon>Ecdysozoa</taxon>
        <taxon>Nematoda</taxon>
        <taxon>Chromadorea</taxon>
        <taxon>Rhabditida</taxon>
        <taxon>Tylenchina</taxon>
        <taxon>Tylenchomorpha</taxon>
        <taxon>Sphaerularioidea</taxon>
        <taxon>Anguinidae</taxon>
        <taxon>Anguininae</taxon>
        <taxon>Ditylenchus</taxon>
    </lineage>
</organism>
<dbReference type="PROSITE" id="PS50102">
    <property type="entry name" value="RRM"/>
    <property type="match status" value="2"/>
</dbReference>
<dbReference type="GO" id="GO:0003723">
    <property type="term" value="F:RNA binding"/>
    <property type="evidence" value="ECO:0007669"/>
    <property type="project" value="UniProtKB-UniRule"/>
</dbReference>
<dbReference type="InterPro" id="IPR029123">
    <property type="entry name" value="RBM39_linker"/>
</dbReference>
<reference evidence="8" key="1">
    <citation type="submission" date="2022-11" db="UniProtKB">
        <authorList>
            <consortium name="WormBaseParasite"/>
        </authorList>
    </citation>
    <scope>IDENTIFICATION</scope>
</reference>
<dbReference type="Proteomes" id="UP000887574">
    <property type="component" value="Unplaced"/>
</dbReference>
<dbReference type="SMART" id="SM00360">
    <property type="entry name" value="RRM"/>
    <property type="match status" value="2"/>
</dbReference>
<dbReference type="NCBIfam" id="TIGR01622">
    <property type="entry name" value="SF-CC1"/>
    <property type="match status" value="1"/>
</dbReference>
<dbReference type="GO" id="GO:0005634">
    <property type="term" value="C:nucleus"/>
    <property type="evidence" value="ECO:0007669"/>
    <property type="project" value="InterPro"/>
</dbReference>
<dbReference type="Pfam" id="PF15519">
    <property type="entry name" value="RBM39linker"/>
    <property type="match status" value="1"/>
</dbReference>
<dbReference type="InterPro" id="IPR035979">
    <property type="entry name" value="RBD_domain_sf"/>
</dbReference>
<dbReference type="CDD" id="cd12285">
    <property type="entry name" value="RRM3_RBM39_like"/>
    <property type="match status" value="1"/>
</dbReference>
<dbReference type="PANTHER" id="PTHR48036">
    <property type="entry name" value="SPLICING FACTOR (PAD-1), PUTATIVE (AFU_ORTHOLOGUE AFUA_1G15810)-RELATED"/>
    <property type="match status" value="1"/>
</dbReference>
<keyword evidence="1" id="KW-0597">Phosphoprotein</keyword>
<dbReference type="InterPro" id="IPR000504">
    <property type="entry name" value="RRM_dom"/>
</dbReference>
<evidence type="ECO:0000256" key="5">
    <source>
        <dbReference type="SAM" id="MobiDB-lite"/>
    </source>
</evidence>
<feature type="compositionally biased region" description="Basic and acidic residues" evidence="5">
    <location>
        <begin position="109"/>
        <end position="125"/>
    </location>
</feature>
<dbReference type="InterPro" id="IPR006509">
    <property type="entry name" value="RBM39_SF"/>
</dbReference>
<protein>
    <submittedName>
        <fullName evidence="8">RRM domain-containing protein</fullName>
    </submittedName>
</protein>
<evidence type="ECO:0000313" key="7">
    <source>
        <dbReference type="Proteomes" id="UP000887574"/>
    </source>
</evidence>
<feature type="domain" description="RRM" evidence="6">
    <location>
        <begin position="196"/>
        <end position="274"/>
    </location>
</feature>
<dbReference type="GO" id="GO:0006397">
    <property type="term" value="P:mRNA processing"/>
    <property type="evidence" value="ECO:0007669"/>
    <property type="project" value="InterPro"/>
</dbReference>
<evidence type="ECO:0000259" key="6">
    <source>
        <dbReference type="PROSITE" id="PS50102"/>
    </source>
</evidence>
<sequence length="518" mass="58878">MGENDESVDVDNLLEQAFQRVEDSDKNGKEESWSWYSRSADQDDGVAEKRRSDNRRRHQSSSSSADADSDEDRSKSRRKKRSRSREKRSRSHDRKKRDSSRDRKKKKSRSPDDRRRSKKRSDSRERKHKSRSRSKDRSSRKRSSRDRDVSRERLPSRRRSRSRSPDRSRNVGRRDSPPSWRRSPPPRPQRLPGPERRDVLDSLIVKNTRPRDLEEFFSSVGHVRDVRIITDSKTRRSKGIAYVEFWEREGVPLAMGLNGQKLVGCPLVIQMTCAERNRVANSTMGGAIGFGLSNSVGPLKICISNLHSHINDDMLSAIFEPFGKIEKCSIERDSTGSSKGIGFVTFRHTEEGKRAMEQLNGFELAGRNIRLTTIDDEPQQPQAQQQQLSLDAEDRMNLNSQGRQQLMQKLAHGTGMELPSHQIQAPPVHYQGKEETLVVAAAAAPAMTTEGIPAIATQCFMLSNMFDPASESEPGWELDVRDDVIEECQSCVHIYVDKASESGNVYVKCPTAAIAYNQ</sequence>
<keyword evidence="7" id="KW-1185">Reference proteome</keyword>
<feature type="compositionally biased region" description="Basic and acidic residues" evidence="5">
    <location>
        <begin position="145"/>
        <end position="155"/>
    </location>
</feature>
<dbReference type="CDD" id="cd12283">
    <property type="entry name" value="RRM1_RBM39_like"/>
    <property type="match status" value="1"/>
</dbReference>
<dbReference type="Pfam" id="PF00076">
    <property type="entry name" value="RRM_1"/>
    <property type="match status" value="2"/>
</dbReference>
<feature type="region of interest" description="Disordered" evidence="5">
    <location>
        <begin position="1"/>
        <end position="203"/>
    </location>
</feature>
<keyword evidence="2" id="KW-0677">Repeat</keyword>
<keyword evidence="3 4" id="KW-0694">RNA-binding</keyword>
<dbReference type="Gene3D" id="3.30.70.330">
    <property type="match status" value="3"/>
</dbReference>